<dbReference type="GO" id="GO:0000103">
    <property type="term" value="P:sulfate assimilation"/>
    <property type="evidence" value="ECO:0007669"/>
    <property type="project" value="TreeGrafter"/>
</dbReference>
<dbReference type="InterPro" id="IPR045854">
    <property type="entry name" value="NO2/SO3_Rdtase_4Fe4S_sf"/>
</dbReference>
<dbReference type="RefSeq" id="WP_006971713.1">
    <property type="nucleotide sequence ID" value="NZ_ABCS01000022.1"/>
</dbReference>
<dbReference type="InterPro" id="IPR006067">
    <property type="entry name" value="NO2/SO3_Rdtase_4Fe4S_dom"/>
</dbReference>
<keyword evidence="3" id="KW-0004">4Fe-4S</keyword>
<evidence type="ECO:0000256" key="4">
    <source>
        <dbReference type="ARBA" id="ARBA00022723"/>
    </source>
</evidence>
<comment type="cofactor">
    <cofactor evidence="2">
        <name>[4Fe-4S] cluster</name>
        <dbReference type="ChEBI" id="CHEBI:49883"/>
    </cofactor>
</comment>
<dbReference type="Pfam" id="PF03460">
    <property type="entry name" value="NIR_SIR_ferr"/>
    <property type="match status" value="2"/>
</dbReference>
<accession>A6G4R4</accession>
<dbReference type="STRING" id="391625.PPSIR1_27498"/>
<proteinExistence type="predicted"/>
<dbReference type="PANTHER" id="PTHR11493:SF47">
    <property type="entry name" value="SULFITE REDUCTASE [NADPH] SUBUNIT BETA"/>
    <property type="match status" value="1"/>
</dbReference>
<sequence>MYQYDAYDKAIVEQRAAQFRDQVARRLSGEISEDEFKPLRLQNGLYMQLHAYMLRVSIPYGLLASKQLRKLAEIAEKYDRGYGHFSTRQNIQYNWPRLHDVPTILDELASVEMHAIQSSGNCIRNTTSDHFAGVSRDELEDPRVYCELIRQWSTFHPEFAFLPRKFKIAVTGAPTADRAAVRVHDIGVRIIPDPEQSGATACQILVGGGLGRTPRIAEVCREALPREHLLSYLEAILRVYNRHGRRDNKYKARIKILVGALGIEEFRRQVDEEWEKIRDGVMRLTDEEFERVAVFFSSPDYERFTGKDGGPRTLADDDLRLAAWRLGPDRALGRWVASNVTPHRVPGYAIVTVSLKPKGKPPGDATSEQMELIADLADEFGFGRIVVTHDQNLVLPDVVLERLPEVHAKLSGLDLAEANVGKVTDIIACPGLDYCNLANARSIPVATRITEHMEDLDYLHDLGEISLNISGCINACGHHHVGNIGILGIDKQGEEFYQLMLGGSSSDDASLGKILGPAFPSSEIIDAVDTVLRTYIDERESADERFLDYVRRAGFGPFKARLYSNTDKAAR</sequence>
<dbReference type="GO" id="GO:0046872">
    <property type="term" value="F:metal ion binding"/>
    <property type="evidence" value="ECO:0007669"/>
    <property type="project" value="UniProtKB-KW"/>
</dbReference>
<dbReference type="GO" id="GO:0009337">
    <property type="term" value="C:sulfite reductase complex (NADPH)"/>
    <property type="evidence" value="ECO:0007669"/>
    <property type="project" value="TreeGrafter"/>
</dbReference>
<feature type="domain" description="Nitrite/sulphite reductase 4Fe-4S" evidence="8">
    <location>
        <begin position="119"/>
        <end position="276"/>
    </location>
</feature>
<dbReference type="GO" id="GO:0051539">
    <property type="term" value="F:4 iron, 4 sulfur cluster binding"/>
    <property type="evidence" value="ECO:0007669"/>
    <property type="project" value="UniProtKB-KW"/>
</dbReference>
<dbReference type="InterPro" id="IPR036136">
    <property type="entry name" value="Nit/Sulf_reduc_fer-like_dom_sf"/>
</dbReference>
<keyword evidence="6" id="KW-0408">Iron</keyword>
<evidence type="ECO:0000313" key="11">
    <source>
        <dbReference type="Proteomes" id="UP000005801"/>
    </source>
</evidence>
<keyword evidence="11" id="KW-1185">Reference proteome</keyword>
<dbReference type="InterPro" id="IPR005117">
    <property type="entry name" value="NiRdtase/SiRdtase_haem-b_fer"/>
</dbReference>
<comment type="cofactor">
    <cofactor evidence="1">
        <name>siroheme</name>
        <dbReference type="ChEBI" id="CHEBI:60052"/>
    </cofactor>
</comment>
<evidence type="ECO:0000256" key="5">
    <source>
        <dbReference type="ARBA" id="ARBA00023002"/>
    </source>
</evidence>
<evidence type="ECO:0000313" key="10">
    <source>
        <dbReference type="EMBL" id="EDM79184.1"/>
    </source>
</evidence>
<keyword evidence="7" id="KW-0411">Iron-sulfur</keyword>
<evidence type="ECO:0000259" key="9">
    <source>
        <dbReference type="Pfam" id="PF03460"/>
    </source>
</evidence>
<dbReference type="PANTHER" id="PTHR11493">
    <property type="entry name" value="SULFITE REDUCTASE [NADPH] SUBUNIT BETA-RELATED"/>
    <property type="match status" value="1"/>
</dbReference>
<gene>
    <name evidence="10" type="ORF">PPSIR1_27498</name>
</gene>
<keyword evidence="4" id="KW-0479">Metal-binding</keyword>
<dbReference type="GO" id="GO:0020037">
    <property type="term" value="F:heme binding"/>
    <property type="evidence" value="ECO:0007669"/>
    <property type="project" value="InterPro"/>
</dbReference>
<evidence type="ECO:0000256" key="7">
    <source>
        <dbReference type="ARBA" id="ARBA00023014"/>
    </source>
</evidence>
<dbReference type="SUPFAM" id="SSF56014">
    <property type="entry name" value="Nitrite and sulphite reductase 4Fe-4S domain-like"/>
    <property type="match status" value="2"/>
</dbReference>
<dbReference type="GO" id="GO:0050311">
    <property type="term" value="F:sulfite reductase (ferredoxin) activity"/>
    <property type="evidence" value="ECO:0007669"/>
    <property type="project" value="TreeGrafter"/>
</dbReference>
<evidence type="ECO:0000256" key="1">
    <source>
        <dbReference type="ARBA" id="ARBA00001929"/>
    </source>
</evidence>
<dbReference type="Proteomes" id="UP000005801">
    <property type="component" value="Unassembled WGS sequence"/>
</dbReference>
<feature type="domain" description="Nitrite/sulphite reductase 4Fe-4S" evidence="8">
    <location>
        <begin position="423"/>
        <end position="562"/>
    </location>
</feature>
<comment type="caution">
    <text evidence="10">The sequence shown here is derived from an EMBL/GenBank/DDBJ whole genome shotgun (WGS) entry which is preliminary data.</text>
</comment>
<keyword evidence="5" id="KW-0560">Oxidoreductase</keyword>
<organism evidence="10 11">
    <name type="scientific">Plesiocystis pacifica SIR-1</name>
    <dbReference type="NCBI Taxonomy" id="391625"/>
    <lineage>
        <taxon>Bacteria</taxon>
        <taxon>Pseudomonadati</taxon>
        <taxon>Myxococcota</taxon>
        <taxon>Polyangia</taxon>
        <taxon>Nannocystales</taxon>
        <taxon>Nannocystaceae</taxon>
        <taxon>Plesiocystis</taxon>
    </lineage>
</organism>
<dbReference type="Gene3D" id="3.90.480.20">
    <property type="match status" value="2"/>
</dbReference>
<dbReference type="eggNOG" id="COG0155">
    <property type="taxonomic scope" value="Bacteria"/>
</dbReference>
<dbReference type="Pfam" id="PF01077">
    <property type="entry name" value="NIR_SIR"/>
    <property type="match status" value="2"/>
</dbReference>
<dbReference type="Gene3D" id="3.30.413.10">
    <property type="entry name" value="Sulfite Reductase Hemoprotein, domain 1"/>
    <property type="match status" value="2"/>
</dbReference>
<name>A6G4R4_9BACT</name>
<feature type="domain" description="Nitrite/Sulfite reductase ferredoxin-like" evidence="9">
    <location>
        <begin position="52"/>
        <end position="110"/>
    </location>
</feature>
<reference evidence="10 11" key="1">
    <citation type="submission" date="2007-06" db="EMBL/GenBank/DDBJ databases">
        <authorList>
            <person name="Shimkets L."/>
            <person name="Ferriera S."/>
            <person name="Johnson J."/>
            <person name="Kravitz S."/>
            <person name="Beeson K."/>
            <person name="Sutton G."/>
            <person name="Rogers Y.-H."/>
            <person name="Friedman R."/>
            <person name="Frazier M."/>
            <person name="Venter J.C."/>
        </authorList>
    </citation>
    <scope>NUCLEOTIDE SEQUENCE [LARGE SCALE GENOMIC DNA]</scope>
    <source>
        <strain evidence="10 11">SIR-1</strain>
    </source>
</reference>
<evidence type="ECO:0000259" key="8">
    <source>
        <dbReference type="Pfam" id="PF01077"/>
    </source>
</evidence>
<evidence type="ECO:0000256" key="3">
    <source>
        <dbReference type="ARBA" id="ARBA00022485"/>
    </source>
</evidence>
<evidence type="ECO:0000256" key="2">
    <source>
        <dbReference type="ARBA" id="ARBA00001966"/>
    </source>
</evidence>
<dbReference type="SUPFAM" id="SSF55124">
    <property type="entry name" value="Nitrite/Sulfite reductase N-terminal domain-like"/>
    <property type="match status" value="2"/>
</dbReference>
<dbReference type="AlphaFoldDB" id="A6G4R4"/>
<protein>
    <submittedName>
        <fullName evidence="10">Nitrite/sulfite reductase, hemoprotein beta-component, ferrodoxin-like:Nitrite and sulphite reductase 4Fe-4S</fullName>
    </submittedName>
</protein>
<dbReference type="OrthoDB" id="9803707at2"/>
<feature type="domain" description="Nitrite/Sulfite reductase ferredoxin-like" evidence="9">
    <location>
        <begin position="361"/>
        <end position="410"/>
    </location>
</feature>
<evidence type="ECO:0000256" key="6">
    <source>
        <dbReference type="ARBA" id="ARBA00023004"/>
    </source>
</evidence>
<dbReference type="EMBL" id="ABCS01000022">
    <property type="protein sequence ID" value="EDM79184.1"/>
    <property type="molecule type" value="Genomic_DNA"/>
</dbReference>
<dbReference type="GO" id="GO:0016002">
    <property type="term" value="F:sulfite reductase activity"/>
    <property type="evidence" value="ECO:0007669"/>
    <property type="project" value="TreeGrafter"/>
</dbReference>
<dbReference type="InterPro" id="IPR045169">
    <property type="entry name" value="NO2/SO3_Rdtase_4Fe4S_prot"/>
</dbReference>